<comment type="subcellular location">
    <subcellularLocation>
        <location evidence="2">Secreted</location>
    </subcellularLocation>
</comment>
<comment type="caution">
    <text evidence="13">The sequence shown here is derived from an EMBL/GenBank/DDBJ whole genome shotgun (WGS) entry which is preliminary data.</text>
</comment>
<keyword evidence="4" id="KW-0964">Secreted</keyword>
<evidence type="ECO:0000256" key="7">
    <source>
        <dbReference type="ARBA" id="ARBA00022801"/>
    </source>
</evidence>
<evidence type="ECO:0000256" key="5">
    <source>
        <dbReference type="ARBA" id="ARBA00022670"/>
    </source>
</evidence>
<dbReference type="SUPFAM" id="SSF55486">
    <property type="entry name" value="Metalloproteases ('zincins'), catalytic domain"/>
    <property type="match status" value="1"/>
</dbReference>
<dbReference type="PANTHER" id="PTHR33478">
    <property type="entry name" value="EXTRACELLULAR METALLOPROTEINASE MEP"/>
    <property type="match status" value="1"/>
</dbReference>
<evidence type="ECO:0000256" key="8">
    <source>
        <dbReference type="ARBA" id="ARBA00022833"/>
    </source>
</evidence>
<dbReference type="EMBL" id="QUMQ01000001">
    <property type="protein sequence ID" value="REF97420.1"/>
    <property type="molecule type" value="Genomic_DNA"/>
</dbReference>
<evidence type="ECO:0000256" key="2">
    <source>
        <dbReference type="ARBA" id="ARBA00004613"/>
    </source>
</evidence>
<dbReference type="PANTHER" id="PTHR33478:SF1">
    <property type="entry name" value="EXTRACELLULAR METALLOPROTEINASE MEP"/>
    <property type="match status" value="1"/>
</dbReference>
<evidence type="ECO:0000313" key="14">
    <source>
        <dbReference type="Proteomes" id="UP000256913"/>
    </source>
</evidence>
<keyword evidence="7" id="KW-0378">Hydrolase</keyword>
<keyword evidence="6" id="KW-0479">Metal-binding</keyword>
<organism evidence="13 14">
    <name type="scientific">Asanoa ferruginea</name>
    <dbReference type="NCBI Taxonomy" id="53367"/>
    <lineage>
        <taxon>Bacteria</taxon>
        <taxon>Bacillati</taxon>
        <taxon>Actinomycetota</taxon>
        <taxon>Actinomycetes</taxon>
        <taxon>Micromonosporales</taxon>
        <taxon>Micromonosporaceae</taxon>
        <taxon>Asanoa</taxon>
    </lineage>
</organism>
<name>A0A3D9ZUQ9_9ACTN</name>
<evidence type="ECO:0000256" key="12">
    <source>
        <dbReference type="SAM" id="SignalP"/>
    </source>
</evidence>
<dbReference type="Pfam" id="PF02128">
    <property type="entry name" value="Peptidase_M36"/>
    <property type="match status" value="1"/>
</dbReference>
<reference evidence="13 14" key="1">
    <citation type="submission" date="2018-08" db="EMBL/GenBank/DDBJ databases">
        <title>Sequencing the genomes of 1000 actinobacteria strains.</title>
        <authorList>
            <person name="Klenk H.-P."/>
        </authorList>
    </citation>
    <scope>NUCLEOTIDE SEQUENCE [LARGE SCALE GENOMIC DNA]</scope>
    <source>
        <strain evidence="13 14">DSM 44099</strain>
    </source>
</reference>
<feature type="compositionally biased region" description="Basic and acidic residues" evidence="11">
    <location>
        <begin position="51"/>
        <end position="60"/>
    </location>
</feature>
<dbReference type="GO" id="GO:0005615">
    <property type="term" value="C:extracellular space"/>
    <property type="evidence" value="ECO:0007669"/>
    <property type="project" value="InterPro"/>
</dbReference>
<evidence type="ECO:0000256" key="6">
    <source>
        <dbReference type="ARBA" id="ARBA00022723"/>
    </source>
</evidence>
<evidence type="ECO:0000256" key="9">
    <source>
        <dbReference type="ARBA" id="ARBA00023049"/>
    </source>
</evidence>
<evidence type="ECO:0000256" key="4">
    <source>
        <dbReference type="ARBA" id="ARBA00022525"/>
    </source>
</evidence>
<evidence type="ECO:0000256" key="1">
    <source>
        <dbReference type="ARBA" id="ARBA00001947"/>
    </source>
</evidence>
<dbReference type="InterPro" id="IPR027268">
    <property type="entry name" value="Peptidase_M4/M1_CTD_sf"/>
</dbReference>
<evidence type="ECO:0000313" key="13">
    <source>
        <dbReference type="EMBL" id="REF97420.1"/>
    </source>
</evidence>
<dbReference type="GO" id="GO:0006508">
    <property type="term" value="P:proteolysis"/>
    <property type="evidence" value="ECO:0007669"/>
    <property type="project" value="UniProtKB-KW"/>
</dbReference>
<dbReference type="InterPro" id="IPR050371">
    <property type="entry name" value="Fungal_virulence_M36"/>
</dbReference>
<dbReference type="GO" id="GO:0004222">
    <property type="term" value="F:metalloendopeptidase activity"/>
    <property type="evidence" value="ECO:0007669"/>
    <property type="project" value="InterPro"/>
</dbReference>
<dbReference type="AlphaFoldDB" id="A0A3D9ZUQ9"/>
<dbReference type="RefSeq" id="WP_116068868.1">
    <property type="nucleotide sequence ID" value="NZ_BONB01000014.1"/>
</dbReference>
<gene>
    <name evidence="13" type="ORF">DFJ67_3418</name>
</gene>
<protein>
    <submittedName>
        <fullName evidence="13">Fungalysin metallopeptidase (M36)</fullName>
    </submittedName>
</protein>
<evidence type="ECO:0000256" key="3">
    <source>
        <dbReference type="ARBA" id="ARBA00006006"/>
    </source>
</evidence>
<proteinExistence type="inferred from homology"/>
<sequence>MQRRLLGSRGSTVLLTAAVLVLASGAAGGAARPATQQRGPGDGVVVQGDHAGSRDKDNRRGAIAPTGEQRSRASRTPARVSFNNLGTVATAAPTNQALATGLSKDPAQAARDYVAANRDLLGLTESGAAALEVLTVRPMGEGAAVIMRQRFGDLPAGRDGILSVGVRAGSILYVSSSLARDGAAPEPATISSADAERIAIADAAAPGARALRSDLVAVPTADRGVRAAYQVVVVANGAEPVGYSTYVDARDSGVLVREDLVDHDSDNPEWDVFPSSPRVDYSSTDSRVDWCWAKAAGCDETVGTSASPLAWDVDPATGLSTNTTRGNNAIAVHNWNSADPFTVGNETATARPNRDYQYPWTNQWYEQGCNPATFTSPERNDIDAARANLFGMHNRMHDWSYHLGFTEAAWNMQGDNFGKGGLGADFEQGNAQAGGIAGGFPSFAARDNANQITPPDGTAPITNMYLWQSIPGSFYAPCVDGDYDMSVIAHEYGHAITGRMIAGPNMGLSSPQGMSESWSDQLAMEYLFEHGYAPSGTRGYTIGQYVTSDPIAGIRNYNMSQSPLNYSSVDYDFVGLQVHASGEVWTATNFDIRAAMMKRYGSGNAKIQKACANGERAVTDCPGNRRWMQLVFDSYLLMAVSGVSMVDSRDALLAADQIRFGGANQDLLWNAFAKRGLGEGATSAGPADVNPVPSFASPLATEARVLFKPIALGGGTGALANAKLYVGRYQARAMPVADTDAATPLGSEVALVPGTYEFVAQAPGRGLQRVGPITVKAGQTVPLPVIMLQNLASGSAGATATGDGVNQAMLIDDDETTNWASLGSPIAGKQVTVDLAGGAQLVSRVQVSAMLRTPLAGDADTGTQNRFSALRQFKVSACTARGTVTCTNPADFRAVYTSPKDAFPSVAPRPRAPELIARDFRIPLTLATHLRFEVVSNQCTGAPDYAGEQDQDPQFTTDCAAGSIQDDNVRAAEFQAFLA</sequence>
<feature type="signal peptide" evidence="12">
    <location>
        <begin position="1"/>
        <end position="26"/>
    </location>
</feature>
<evidence type="ECO:0000256" key="10">
    <source>
        <dbReference type="ARBA" id="ARBA00023145"/>
    </source>
</evidence>
<dbReference type="OrthoDB" id="5377264at2"/>
<keyword evidence="9" id="KW-0482">Metalloprotease</keyword>
<evidence type="ECO:0000256" key="11">
    <source>
        <dbReference type="SAM" id="MobiDB-lite"/>
    </source>
</evidence>
<keyword evidence="8" id="KW-0862">Zinc</keyword>
<feature type="chain" id="PRO_5017593503" evidence="12">
    <location>
        <begin position="27"/>
        <end position="979"/>
    </location>
</feature>
<dbReference type="Gene3D" id="3.10.170.10">
    <property type="match status" value="1"/>
</dbReference>
<dbReference type="GO" id="GO:0008270">
    <property type="term" value="F:zinc ion binding"/>
    <property type="evidence" value="ECO:0007669"/>
    <property type="project" value="InterPro"/>
</dbReference>
<dbReference type="InterPro" id="IPR001842">
    <property type="entry name" value="Peptidase_M36"/>
</dbReference>
<dbReference type="Proteomes" id="UP000256913">
    <property type="component" value="Unassembled WGS sequence"/>
</dbReference>
<comment type="cofactor">
    <cofactor evidence="1">
        <name>Zn(2+)</name>
        <dbReference type="ChEBI" id="CHEBI:29105"/>
    </cofactor>
</comment>
<accession>A0A3D9ZUQ9</accession>
<keyword evidence="5" id="KW-0645">Protease</keyword>
<keyword evidence="10" id="KW-0865">Zymogen</keyword>
<comment type="similarity">
    <text evidence="3">Belongs to the peptidase M36 family.</text>
</comment>
<feature type="region of interest" description="Disordered" evidence="11">
    <location>
        <begin position="29"/>
        <end position="76"/>
    </location>
</feature>
<keyword evidence="14" id="KW-1185">Reference proteome</keyword>
<dbReference type="Gene3D" id="1.10.390.10">
    <property type="entry name" value="Neutral Protease Domain 2"/>
    <property type="match status" value="1"/>
</dbReference>
<keyword evidence="12" id="KW-0732">Signal</keyword>